<evidence type="ECO:0000313" key="1">
    <source>
        <dbReference type="EMBL" id="KCW81551.1"/>
    </source>
</evidence>
<name>A0A059CTQ6_EUCGR</name>
<dbReference type="AlphaFoldDB" id="A0A059CTQ6"/>
<protein>
    <submittedName>
        <fullName evidence="1">Uncharacterized protein</fullName>
    </submittedName>
</protein>
<dbReference type="EMBL" id="KK198755">
    <property type="protein sequence ID" value="KCW81551.1"/>
    <property type="molecule type" value="Genomic_DNA"/>
</dbReference>
<accession>A0A059CTQ6</accession>
<gene>
    <name evidence="1" type="ORF">EUGRSUZ_C02908</name>
</gene>
<dbReference type="Gramene" id="KCW81551">
    <property type="protein sequence ID" value="KCW81551"/>
    <property type="gene ID" value="EUGRSUZ_C02908"/>
</dbReference>
<reference evidence="1" key="1">
    <citation type="submission" date="2013-07" db="EMBL/GenBank/DDBJ databases">
        <title>The genome of Eucalyptus grandis.</title>
        <authorList>
            <person name="Schmutz J."/>
            <person name="Hayes R."/>
            <person name="Myburg A."/>
            <person name="Tuskan G."/>
            <person name="Grattapaglia D."/>
            <person name="Rokhsar D.S."/>
        </authorList>
    </citation>
    <scope>NUCLEOTIDE SEQUENCE</scope>
    <source>
        <tissue evidence="1">Leaf extractions</tissue>
    </source>
</reference>
<proteinExistence type="predicted"/>
<sequence length="72" mass="8644">MKSHPSFTYGSIDHMIHKKLLYRLTLIHYIHHILKKSKKIESHVKIRNSSYLPLVERVYILILLYDMIKNAL</sequence>
<organism evidence="1">
    <name type="scientific">Eucalyptus grandis</name>
    <name type="common">Flooded gum</name>
    <dbReference type="NCBI Taxonomy" id="71139"/>
    <lineage>
        <taxon>Eukaryota</taxon>
        <taxon>Viridiplantae</taxon>
        <taxon>Streptophyta</taxon>
        <taxon>Embryophyta</taxon>
        <taxon>Tracheophyta</taxon>
        <taxon>Spermatophyta</taxon>
        <taxon>Magnoliopsida</taxon>
        <taxon>eudicotyledons</taxon>
        <taxon>Gunneridae</taxon>
        <taxon>Pentapetalae</taxon>
        <taxon>rosids</taxon>
        <taxon>malvids</taxon>
        <taxon>Myrtales</taxon>
        <taxon>Myrtaceae</taxon>
        <taxon>Myrtoideae</taxon>
        <taxon>Eucalypteae</taxon>
        <taxon>Eucalyptus</taxon>
    </lineage>
</organism>
<dbReference type="InParanoid" id="A0A059CTQ6"/>